<evidence type="ECO:0000313" key="2">
    <source>
        <dbReference type="Proteomes" id="UP001385951"/>
    </source>
</evidence>
<dbReference type="Proteomes" id="UP001385951">
    <property type="component" value="Unassembled WGS sequence"/>
</dbReference>
<dbReference type="EMBL" id="JASBNA010000062">
    <property type="protein sequence ID" value="KAK7679231.1"/>
    <property type="molecule type" value="Genomic_DNA"/>
</dbReference>
<name>A0AAW0FPG7_9APHY</name>
<evidence type="ECO:0000313" key="1">
    <source>
        <dbReference type="EMBL" id="KAK7679231.1"/>
    </source>
</evidence>
<sequence>MSSQRITTISLDATDSSLSELQCNLPTRMVRIARKTLAPPRSVSHISEDGDVHKVKPSNNVLYIPDPNLRCSMDVNIGSSIFYTRATITIPEFHLISPAKEHYELLGEEKVRMCYTLHRQMAPVDHSPSAQIRFQDQSYTMDRVLLLADD</sequence>
<keyword evidence="2" id="KW-1185">Reference proteome</keyword>
<dbReference type="AlphaFoldDB" id="A0AAW0FPG7"/>
<protein>
    <submittedName>
        <fullName evidence="1">Uncharacterized protein</fullName>
    </submittedName>
</protein>
<reference evidence="1 2" key="1">
    <citation type="submission" date="2022-09" db="EMBL/GenBank/DDBJ databases">
        <authorList>
            <person name="Palmer J.M."/>
        </authorList>
    </citation>
    <scope>NUCLEOTIDE SEQUENCE [LARGE SCALE GENOMIC DNA]</scope>
    <source>
        <strain evidence="1 2">DSM 7382</strain>
    </source>
</reference>
<gene>
    <name evidence="1" type="ORF">QCA50_017809</name>
</gene>
<comment type="caution">
    <text evidence="1">The sequence shown here is derived from an EMBL/GenBank/DDBJ whole genome shotgun (WGS) entry which is preliminary data.</text>
</comment>
<accession>A0AAW0FPG7</accession>
<proteinExistence type="predicted"/>
<organism evidence="1 2">
    <name type="scientific">Cerrena zonata</name>
    <dbReference type="NCBI Taxonomy" id="2478898"/>
    <lineage>
        <taxon>Eukaryota</taxon>
        <taxon>Fungi</taxon>
        <taxon>Dikarya</taxon>
        <taxon>Basidiomycota</taxon>
        <taxon>Agaricomycotina</taxon>
        <taxon>Agaricomycetes</taxon>
        <taxon>Polyporales</taxon>
        <taxon>Cerrenaceae</taxon>
        <taxon>Cerrena</taxon>
    </lineage>
</organism>